<feature type="transmembrane region" description="Helical" evidence="1">
    <location>
        <begin position="97"/>
        <end position="115"/>
    </location>
</feature>
<organism evidence="2 3">
    <name type="scientific">Ileibacterium valens</name>
    <dbReference type="NCBI Taxonomy" id="1862668"/>
    <lineage>
        <taxon>Bacteria</taxon>
        <taxon>Bacillati</taxon>
        <taxon>Bacillota</taxon>
        <taxon>Erysipelotrichia</taxon>
        <taxon>Erysipelotrichales</taxon>
        <taxon>Erysipelotrichaceae</taxon>
        <taxon>Ileibacterium</taxon>
    </lineage>
</organism>
<dbReference type="AlphaFoldDB" id="A0A1U7NIL2"/>
<feature type="transmembrane region" description="Helical" evidence="1">
    <location>
        <begin position="9"/>
        <end position="30"/>
    </location>
</feature>
<dbReference type="Proteomes" id="UP000186341">
    <property type="component" value="Unassembled WGS sequence"/>
</dbReference>
<dbReference type="PROSITE" id="PS51257">
    <property type="entry name" value="PROKAR_LIPOPROTEIN"/>
    <property type="match status" value="1"/>
</dbReference>
<keyword evidence="3" id="KW-1185">Reference proteome</keyword>
<sequence length="137" mass="15348">MDEKRFAIICYYLACGCICLNGRLFVVFWQWNHFEIGFILCLISIIGSLIVRLVSQKIQTGSFLPIYEGWKKCLLISLIASISILALFIKDYFEPDFIHGALAVLLALAVFMASFEIQSDLITGKNSANSSNNPSKT</sequence>
<name>A0A1U7NIL2_9FIRM</name>
<dbReference type="EMBL" id="MPJW01000058">
    <property type="protein sequence ID" value="OLU42437.1"/>
    <property type="molecule type" value="Genomic_DNA"/>
</dbReference>
<feature type="transmembrane region" description="Helical" evidence="1">
    <location>
        <begin position="74"/>
        <end position="91"/>
    </location>
</feature>
<comment type="caution">
    <text evidence="2">The sequence shown here is derived from an EMBL/GenBank/DDBJ whole genome shotgun (WGS) entry which is preliminary data.</text>
</comment>
<keyword evidence="1" id="KW-0812">Transmembrane</keyword>
<reference evidence="2 3" key="1">
    <citation type="submission" date="2016-11" db="EMBL/GenBank/DDBJ databases">
        <title>Description of two novel members of the family Erysipelotrichaceae: Ileibacterium lipovorans gen. nov., sp. nov. and Dubosiella newyorkensis, gen. nov., sp. nov.</title>
        <authorList>
            <person name="Cox L.M."/>
            <person name="Sohn J."/>
            <person name="Tyrrell K.L."/>
            <person name="Citron D.M."/>
            <person name="Lawson P.A."/>
            <person name="Patel N.B."/>
            <person name="Iizumi T."/>
            <person name="Perez-Perez G.I."/>
            <person name="Goldstein E.J."/>
            <person name="Blaser M.J."/>
        </authorList>
    </citation>
    <scope>NUCLEOTIDE SEQUENCE [LARGE SCALE GENOMIC DNA]</scope>
    <source>
        <strain evidence="2 3">NYU-BL-A3</strain>
    </source>
</reference>
<keyword evidence="1" id="KW-1133">Transmembrane helix</keyword>
<gene>
    <name evidence="2" type="ORF">BO222_01595</name>
</gene>
<protein>
    <submittedName>
        <fullName evidence="2">Uncharacterized protein</fullName>
    </submittedName>
</protein>
<accession>A0A1U7NIL2</accession>
<evidence type="ECO:0000313" key="3">
    <source>
        <dbReference type="Proteomes" id="UP000186341"/>
    </source>
</evidence>
<evidence type="ECO:0000313" key="2">
    <source>
        <dbReference type="EMBL" id="OLU42437.1"/>
    </source>
</evidence>
<dbReference type="RefSeq" id="WP_075817771.1">
    <property type="nucleotide sequence ID" value="NZ_CAPNHH010000107.1"/>
</dbReference>
<proteinExistence type="predicted"/>
<dbReference type="GeneID" id="82201932"/>
<keyword evidence="1" id="KW-0472">Membrane</keyword>
<evidence type="ECO:0000256" key="1">
    <source>
        <dbReference type="SAM" id="Phobius"/>
    </source>
</evidence>
<feature type="transmembrane region" description="Helical" evidence="1">
    <location>
        <begin position="36"/>
        <end position="54"/>
    </location>
</feature>